<dbReference type="Proteomes" id="UP000659223">
    <property type="component" value="Unassembled WGS sequence"/>
</dbReference>
<gene>
    <name evidence="2" type="ORF">GCM10010324_13210</name>
</gene>
<dbReference type="EMBL" id="BMUT01000002">
    <property type="protein sequence ID" value="GGX69568.1"/>
    <property type="molecule type" value="Genomic_DNA"/>
</dbReference>
<comment type="caution">
    <text evidence="2">The sequence shown here is derived from an EMBL/GenBank/DDBJ whole genome shotgun (WGS) entry which is preliminary data.</text>
</comment>
<feature type="compositionally biased region" description="Basic residues" evidence="1">
    <location>
        <begin position="62"/>
        <end position="78"/>
    </location>
</feature>
<protein>
    <recommendedName>
        <fullName evidence="4">Lipoprotein</fullName>
    </recommendedName>
</protein>
<reference evidence="3" key="1">
    <citation type="journal article" date="2019" name="Int. J. Syst. Evol. Microbiol.">
        <title>The Global Catalogue of Microorganisms (GCM) 10K type strain sequencing project: providing services to taxonomists for standard genome sequencing and annotation.</title>
        <authorList>
            <consortium name="The Broad Institute Genomics Platform"/>
            <consortium name="The Broad Institute Genome Sequencing Center for Infectious Disease"/>
            <person name="Wu L."/>
            <person name="Ma J."/>
        </authorList>
    </citation>
    <scope>NUCLEOTIDE SEQUENCE [LARGE SCALE GENOMIC DNA]</scope>
    <source>
        <strain evidence="3">JCM 4586</strain>
    </source>
</reference>
<sequence>MSARAAGRLLTSLSAACGRQHTVVGAPPAPQRRRRVRPGGRVGTAYEYGVRTRRTPGGMRPHTPRFHRRRAPRTSGVRRAREARLERIGGTGVIMGHGAPRTALLALVLLASGATAALSGCRAQQPAAGAAGTPAAHARPGRDPAFLARGECAGRATGSFTEVSCWSGEAAARVLARYNGPRAGGPRCPDETDFVLHITAVDQGASEEHSAPEGYACMRNLQPPHPGDPGMGGGPLTVTGDCLYTQRDGVVKETACDGSAAHAPEYRITTEVGARPECPPSTDLYVQVGGGAPVGCARRLV</sequence>
<evidence type="ECO:0000256" key="1">
    <source>
        <dbReference type="SAM" id="MobiDB-lite"/>
    </source>
</evidence>
<proteinExistence type="predicted"/>
<organism evidence="2 3">
    <name type="scientific">Streptomyces hiroshimensis</name>
    <dbReference type="NCBI Taxonomy" id="66424"/>
    <lineage>
        <taxon>Bacteria</taxon>
        <taxon>Bacillati</taxon>
        <taxon>Actinomycetota</taxon>
        <taxon>Actinomycetes</taxon>
        <taxon>Kitasatosporales</taxon>
        <taxon>Streptomycetaceae</taxon>
        <taxon>Streptomyces</taxon>
    </lineage>
</organism>
<keyword evidence="3" id="KW-1185">Reference proteome</keyword>
<evidence type="ECO:0008006" key="4">
    <source>
        <dbReference type="Google" id="ProtNLM"/>
    </source>
</evidence>
<evidence type="ECO:0000313" key="3">
    <source>
        <dbReference type="Proteomes" id="UP000659223"/>
    </source>
</evidence>
<name>A0ABQ2Y6E7_9ACTN</name>
<accession>A0ABQ2Y6E7</accession>
<feature type="region of interest" description="Disordered" evidence="1">
    <location>
        <begin position="52"/>
        <end position="79"/>
    </location>
</feature>
<evidence type="ECO:0000313" key="2">
    <source>
        <dbReference type="EMBL" id="GGX69568.1"/>
    </source>
</evidence>